<organism evidence="1">
    <name type="scientific">viral metagenome</name>
    <dbReference type="NCBI Taxonomy" id="1070528"/>
    <lineage>
        <taxon>unclassified sequences</taxon>
        <taxon>metagenomes</taxon>
        <taxon>organismal metagenomes</taxon>
    </lineage>
</organism>
<sequence length="317" mass="35314">MPSNPYPLNLTLYDTDGSTVQVSKLITARNETTAETISETTDGSGQVILDLANLTSSYTNSDVITIYSVDGDKTVYVQHTVDTSVGSYTTSLTYIDTSVTDSTELRYFTASEFREFFNMDSYNATSSPAGIKTEQIERIGVGVELEIDRITRSKFDDNSGSYYTATNEYHDAKWLSQRDFFSKYGPIVSVTKFEVNSEAEGETADWTNLAESDYSDYWSYDADTGRFRIENSAYYPPKGPKQVRLTYTYGVSSTPKDIKHLAMLMTAREMATAGLMSLAIKGTQMEGSGGSINILQSMDRQIERLLNIRMRTIATNA</sequence>
<accession>A0A6M3JYH9</accession>
<dbReference type="EMBL" id="MT142143">
    <property type="protein sequence ID" value="QJA75143.1"/>
    <property type="molecule type" value="Genomic_DNA"/>
</dbReference>
<name>A0A6M3JYH9_9ZZZZ</name>
<reference evidence="1" key="1">
    <citation type="submission" date="2020-03" db="EMBL/GenBank/DDBJ databases">
        <title>The deep terrestrial virosphere.</title>
        <authorList>
            <person name="Holmfeldt K."/>
            <person name="Nilsson E."/>
            <person name="Simone D."/>
            <person name="Lopez-Fernandez M."/>
            <person name="Wu X."/>
            <person name="de Brujin I."/>
            <person name="Lundin D."/>
            <person name="Andersson A."/>
            <person name="Bertilsson S."/>
            <person name="Dopson M."/>
        </authorList>
    </citation>
    <scope>NUCLEOTIDE SEQUENCE</scope>
    <source>
        <strain evidence="1">MM415A01865</strain>
    </source>
</reference>
<gene>
    <name evidence="1" type="ORF">MM415A01865_0003</name>
</gene>
<evidence type="ECO:0000313" key="1">
    <source>
        <dbReference type="EMBL" id="QJA75143.1"/>
    </source>
</evidence>
<dbReference type="AlphaFoldDB" id="A0A6M3JYH9"/>
<proteinExistence type="predicted"/>
<protein>
    <submittedName>
        <fullName evidence="1">Uncharacterized protein</fullName>
    </submittedName>
</protein>